<keyword evidence="3" id="KW-0645">Protease</keyword>
<dbReference type="Gene3D" id="3.90.230.10">
    <property type="entry name" value="Creatinase/methionine aminopeptidase superfamily"/>
    <property type="match status" value="1"/>
</dbReference>
<feature type="domain" description="Peptidase M24" evidence="1">
    <location>
        <begin position="168"/>
        <end position="390"/>
    </location>
</feature>
<dbReference type="PANTHER" id="PTHR46112">
    <property type="entry name" value="AMINOPEPTIDASE"/>
    <property type="match status" value="1"/>
</dbReference>
<dbReference type="SUPFAM" id="SSF55920">
    <property type="entry name" value="Creatinase/aminopeptidase"/>
    <property type="match status" value="1"/>
</dbReference>
<proteinExistence type="predicted"/>
<organism evidence="3 4">
    <name type="scientific">Denitrobaculum tricleocarpae</name>
    <dbReference type="NCBI Taxonomy" id="2591009"/>
    <lineage>
        <taxon>Bacteria</taxon>
        <taxon>Pseudomonadati</taxon>
        <taxon>Pseudomonadota</taxon>
        <taxon>Alphaproteobacteria</taxon>
        <taxon>Rhodospirillales</taxon>
        <taxon>Rhodospirillaceae</taxon>
        <taxon>Denitrobaculum</taxon>
    </lineage>
</organism>
<keyword evidence="3" id="KW-0031">Aminopeptidase</keyword>
<dbReference type="PANTHER" id="PTHR46112:SF2">
    <property type="entry name" value="XAA-PRO AMINOPEPTIDASE P-RELATED"/>
    <property type="match status" value="1"/>
</dbReference>
<comment type="caution">
    <text evidence="3">The sequence shown here is derived from an EMBL/GenBank/DDBJ whole genome shotgun (WGS) entry which is preliminary data.</text>
</comment>
<evidence type="ECO:0000313" key="4">
    <source>
        <dbReference type="Proteomes" id="UP000315252"/>
    </source>
</evidence>
<protein>
    <submittedName>
        <fullName evidence="3">Aminopeptidase P family protein</fullName>
    </submittedName>
</protein>
<keyword evidence="4" id="KW-1185">Reference proteome</keyword>
<accession>A0A545TGN5</accession>
<dbReference type="OrthoDB" id="9806388at2"/>
<dbReference type="Pfam" id="PF00557">
    <property type="entry name" value="Peptidase_M24"/>
    <property type="match status" value="1"/>
</dbReference>
<dbReference type="InterPro" id="IPR036005">
    <property type="entry name" value="Creatinase/aminopeptidase-like"/>
</dbReference>
<keyword evidence="3" id="KW-0378">Hydrolase</keyword>
<dbReference type="InterPro" id="IPR029149">
    <property type="entry name" value="Creatin/AminoP/Spt16_N"/>
</dbReference>
<dbReference type="InterPro" id="IPR050659">
    <property type="entry name" value="Peptidase_M24B"/>
</dbReference>
<dbReference type="Proteomes" id="UP000315252">
    <property type="component" value="Unassembled WGS sequence"/>
</dbReference>
<sequence>MISPSAGLTPETAEARRAQILARATDAGNDAVLVFGYGSALGAGSKSHGTMRYLTGWDSHEATSLLVINKGDRVLFISSPFMVPIARERLQDVEIIDLRPSEWAAGLKARLTATRNVGTIGFDEMPVSLYRMLTPALEHLRLQSIDRLLGEMQLIKDEEALQLHVTGAKICDELFAALQKEISKGTPCWQTQLALETKARGLGADYCRTWLTARPSADHPRYWPEEGLHVPQPGDQVLFGIALTVAGHWAHGIRMGSMGPAPEPHKAMWRLASEMLAAGVAALTPGQALSGCMAAINQVLCRHTSAEERTSLSGFRYGHGLGLSYEDPFITDCFPQSFGAAAPSGISGPAEDQVQPDLTLQPGMLMELHPNFFSPERGGAAIGEMIVIRESGAEALLKFPTSFMEL</sequence>
<evidence type="ECO:0000259" key="1">
    <source>
        <dbReference type="Pfam" id="PF00557"/>
    </source>
</evidence>
<dbReference type="RefSeq" id="WP_142898554.1">
    <property type="nucleotide sequence ID" value="NZ_ML660059.1"/>
</dbReference>
<dbReference type="InterPro" id="IPR000587">
    <property type="entry name" value="Creatinase_N"/>
</dbReference>
<feature type="domain" description="Creatinase N-terminal" evidence="2">
    <location>
        <begin position="16"/>
        <end position="151"/>
    </location>
</feature>
<dbReference type="Gene3D" id="3.40.350.10">
    <property type="entry name" value="Creatinase/prolidase N-terminal domain"/>
    <property type="match status" value="1"/>
</dbReference>
<dbReference type="Pfam" id="PF01321">
    <property type="entry name" value="Creatinase_N"/>
    <property type="match status" value="1"/>
</dbReference>
<gene>
    <name evidence="3" type="ORF">FKG95_21925</name>
</gene>
<evidence type="ECO:0000313" key="3">
    <source>
        <dbReference type="EMBL" id="TQV76291.1"/>
    </source>
</evidence>
<reference evidence="3 4" key="1">
    <citation type="submission" date="2019-06" db="EMBL/GenBank/DDBJ databases">
        <title>Whole genome sequence for Rhodospirillaceae sp. R148.</title>
        <authorList>
            <person name="Wang G."/>
        </authorList>
    </citation>
    <scope>NUCLEOTIDE SEQUENCE [LARGE SCALE GENOMIC DNA]</scope>
    <source>
        <strain evidence="3 4">R148</strain>
    </source>
</reference>
<dbReference type="SUPFAM" id="SSF53092">
    <property type="entry name" value="Creatinase/prolidase N-terminal domain"/>
    <property type="match status" value="1"/>
</dbReference>
<name>A0A545TGN5_9PROT</name>
<dbReference type="GO" id="GO:0004177">
    <property type="term" value="F:aminopeptidase activity"/>
    <property type="evidence" value="ECO:0007669"/>
    <property type="project" value="UniProtKB-KW"/>
</dbReference>
<dbReference type="CDD" id="cd01066">
    <property type="entry name" value="APP_MetAP"/>
    <property type="match status" value="1"/>
</dbReference>
<dbReference type="InterPro" id="IPR000994">
    <property type="entry name" value="Pept_M24"/>
</dbReference>
<dbReference type="EMBL" id="VHSH01000008">
    <property type="protein sequence ID" value="TQV76291.1"/>
    <property type="molecule type" value="Genomic_DNA"/>
</dbReference>
<evidence type="ECO:0000259" key="2">
    <source>
        <dbReference type="Pfam" id="PF01321"/>
    </source>
</evidence>
<dbReference type="AlphaFoldDB" id="A0A545TGN5"/>